<dbReference type="RefSeq" id="WP_345416627.1">
    <property type="nucleotide sequence ID" value="NZ_BAABGT010000032.1"/>
</dbReference>
<comment type="caution">
    <text evidence="2">The sequence shown here is derived from an EMBL/GenBank/DDBJ whole genome shotgun (WGS) entry which is preliminary data.</text>
</comment>
<dbReference type="Proteomes" id="UP001501598">
    <property type="component" value="Unassembled WGS sequence"/>
</dbReference>
<gene>
    <name evidence="2" type="ORF">GCM10023175_25960</name>
</gene>
<keyword evidence="1" id="KW-0175">Coiled coil</keyword>
<reference evidence="3" key="1">
    <citation type="journal article" date="2019" name="Int. J. Syst. Evol. Microbiol.">
        <title>The Global Catalogue of Microorganisms (GCM) 10K type strain sequencing project: providing services to taxonomists for standard genome sequencing and annotation.</title>
        <authorList>
            <consortium name="The Broad Institute Genomics Platform"/>
            <consortium name="The Broad Institute Genome Sequencing Center for Infectious Disease"/>
            <person name="Wu L."/>
            <person name="Ma J."/>
        </authorList>
    </citation>
    <scope>NUCLEOTIDE SEQUENCE [LARGE SCALE GENOMIC DNA]</scope>
    <source>
        <strain evidence="3">JCM 17906</strain>
    </source>
</reference>
<organism evidence="2 3">
    <name type="scientific">Pseudonocardia xishanensis</name>
    <dbReference type="NCBI Taxonomy" id="630995"/>
    <lineage>
        <taxon>Bacteria</taxon>
        <taxon>Bacillati</taxon>
        <taxon>Actinomycetota</taxon>
        <taxon>Actinomycetes</taxon>
        <taxon>Pseudonocardiales</taxon>
        <taxon>Pseudonocardiaceae</taxon>
        <taxon>Pseudonocardia</taxon>
    </lineage>
</organism>
<evidence type="ECO:0000313" key="3">
    <source>
        <dbReference type="Proteomes" id="UP001501598"/>
    </source>
</evidence>
<dbReference type="InterPro" id="IPR038765">
    <property type="entry name" value="Papain-like_cys_pep_sf"/>
</dbReference>
<sequence>MADRTINTKLKMDSRDYVRGAERAADATDKLRNKAERFDRTKAEGKIGVTGDKAATAKIEQLERRLAKFDRTTATAQARIDTDTAGRDIRVLASSITALGPAAVAASAVGVGALGALGATAGTVVAGVGVAALALTGIGDAIEKTQKAAEDPTKANAKAAKAALDELSASGRAFVTFWNREMDPALERLRHGAQDAMLPGVERGLRQLKALAPTVGPLINEVADALGDLVDRGATALDDPTWNRYFAFLRANARATIDDLGSSVGNIARGFAGLQMAFNPLARDMISGLDGMTDRFARWAETLDDTRGFREFVTYSREMGPQVLATIGAIAGALIEVAEAAAPLGGPTLAILRTLADVLAAIANSPVGTPLMALVATLGAVNLAIKGLTAVSAAPAVAALTGIGKAANGAEKGTRGVVGALAGIHPAVVGAVAALAIGATAYDRMKSKADDLATSVVAGSKTFEDAVREEQTQLQNRQSAWIGAIDEWTAAERKRSEASGESRDALLDKIEAETSGAREADKHAEAVANVTSKILAQTWATDPVTRATAQAYLAQQDYTREVARHGATSDAAVGALGRYQTATREVEIAQIMARDGVDRMTASVTYQNDVMNGAVSADMAAQRAKLTYDQAVARATETLRTHSASSLEGRDAILSVREAAVRAAEAAGQKAEADATAAGRSDGAAASARAQRDTYLELAARTKDPLRTELINLADRVSTLPDGNFTVTGEGKVGTITWTDGSGVVRNIDPRIGGGGVTRAAGGVLPGWSPGVDDHHFWSPTAGALHLSGGEAILRPEATRALGIAGVDAINRAARTGGTSAAARVLDAYRVRAGEGRRGDAAAFRSGGVFQAGTIPYPRIATDLHGSVAGRLAEQMAPRITERIKSYQAAQAAAGDAGNWGGGAGAAGALAWARTQIGRPYIWGGSGPAGYDCSGAVAALLNVAQGLNPYRRRGGTGSMPWPGVQRGFGPGINIGSFRGNPGHMAATINGVNVESAGGVGFRVGGPVGAGHRMFNERYHFVADRGGVLGHGMSATNLSGKAERVLDPRQTRSFETLVDTLARPRPVQGRRDGDLAAAVQRGLVQAANDGLLGKTVNIDNENHFDSAVDVDMFNQRTEFAIGGAGL</sequence>
<evidence type="ECO:0008006" key="4">
    <source>
        <dbReference type="Google" id="ProtNLM"/>
    </source>
</evidence>
<name>A0ABP8RT03_9PSEU</name>
<accession>A0ABP8RT03</accession>
<evidence type="ECO:0000256" key="1">
    <source>
        <dbReference type="SAM" id="Coils"/>
    </source>
</evidence>
<feature type="coiled-coil region" evidence="1">
    <location>
        <begin position="24"/>
        <end position="79"/>
    </location>
</feature>
<evidence type="ECO:0000313" key="2">
    <source>
        <dbReference type="EMBL" id="GAA4545668.1"/>
    </source>
</evidence>
<dbReference type="EMBL" id="BAABGT010000032">
    <property type="protein sequence ID" value="GAA4545668.1"/>
    <property type="molecule type" value="Genomic_DNA"/>
</dbReference>
<protein>
    <recommendedName>
        <fullName evidence="4">NlpC/P60 family protein</fullName>
    </recommendedName>
</protein>
<proteinExistence type="predicted"/>
<dbReference type="Gene3D" id="3.90.1720.10">
    <property type="entry name" value="endopeptidase domain like (from Nostoc punctiforme)"/>
    <property type="match status" value="1"/>
</dbReference>
<dbReference type="SUPFAM" id="SSF54001">
    <property type="entry name" value="Cysteine proteinases"/>
    <property type="match status" value="1"/>
</dbReference>
<keyword evidence="3" id="KW-1185">Reference proteome</keyword>